<evidence type="ECO:0000313" key="1">
    <source>
        <dbReference type="EMBL" id="ORX74774.1"/>
    </source>
</evidence>
<dbReference type="EMBL" id="MCFD01000001">
    <property type="protein sequence ID" value="ORX74774.1"/>
    <property type="molecule type" value="Genomic_DNA"/>
</dbReference>
<dbReference type="STRING" id="61395.A0A1Y1WNR7"/>
<comment type="caution">
    <text evidence="1">The sequence shown here is derived from an EMBL/GenBank/DDBJ whole genome shotgun (WGS) entry which is preliminary data.</text>
</comment>
<evidence type="ECO:0000313" key="2">
    <source>
        <dbReference type="Proteomes" id="UP000193922"/>
    </source>
</evidence>
<dbReference type="Pfam" id="PF07958">
    <property type="entry name" value="DUF1688"/>
    <property type="match status" value="1"/>
</dbReference>
<accession>A0A1Y1WNR7</accession>
<dbReference type="InterPro" id="IPR012469">
    <property type="entry name" value="DUF1688"/>
</dbReference>
<dbReference type="Proteomes" id="UP000193922">
    <property type="component" value="Unassembled WGS sequence"/>
</dbReference>
<reference evidence="1 2" key="1">
    <citation type="submission" date="2016-07" db="EMBL/GenBank/DDBJ databases">
        <title>Pervasive Adenine N6-methylation of Active Genes in Fungi.</title>
        <authorList>
            <consortium name="DOE Joint Genome Institute"/>
            <person name="Mondo S.J."/>
            <person name="Dannebaum R.O."/>
            <person name="Kuo R.C."/>
            <person name="Labutti K."/>
            <person name="Haridas S."/>
            <person name="Kuo A."/>
            <person name="Salamov A."/>
            <person name="Ahrendt S.R."/>
            <person name="Lipzen A."/>
            <person name="Sullivan W."/>
            <person name="Andreopoulos W.B."/>
            <person name="Clum A."/>
            <person name="Lindquist E."/>
            <person name="Daum C."/>
            <person name="Ramamoorthy G.K."/>
            <person name="Gryganskyi A."/>
            <person name="Culley D."/>
            <person name="Magnuson J.K."/>
            <person name="James T.Y."/>
            <person name="O'Malley M.A."/>
            <person name="Stajich J.E."/>
            <person name="Spatafora J.W."/>
            <person name="Visel A."/>
            <person name="Grigoriev I.V."/>
        </authorList>
    </citation>
    <scope>NUCLEOTIDE SEQUENCE [LARGE SCALE GENOMIC DNA]</scope>
    <source>
        <strain evidence="1 2">ATCC 12442</strain>
    </source>
</reference>
<dbReference type="AlphaFoldDB" id="A0A1Y1WNR7"/>
<dbReference type="PANTHER" id="PTHR31687:SF3">
    <property type="entry name" value="PROTEIN URG3"/>
    <property type="match status" value="1"/>
</dbReference>
<dbReference type="OrthoDB" id="2153176at2759"/>
<keyword evidence="2" id="KW-1185">Reference proteome</keyword>
<dbReference type="PANTHER" id="PTHR31687">
    <property type="match status" value="1"/>
</dbReference>
<protein>
    <submittedName>
        <fullName evidence="1">DUF1688-domain-containing protein</fullName>
    </submittedName>
</protein>
<name>A0A1Y1WNR7_9FUNG</name>
<dbReference type="GeneID" id="63801499"/>
<dbReference type="RefSeq" id="XP_040747985.1">
    <property type="nucleotide sequence ID" value="XM_040884851.1"/>
</dbReference>
<proteinExistence type="predicted"/>
<gene>
    <name evidence="1" type="ORF">DL89DRAFT_22740</name>
</gene>
<organism evidence="1 2">
    <name type="scientific">Linderina pennispora</name>
    <dbReference type="NCBI Taxonomy" id="61395"/>
    <lineage>
        <taxon>Eukaryota</taxon>
        <taxon>Fungi</taxon>
        <taxon>Fungi incertae sedis</taxon>
        <taxon>Zoopagomycota</taxon>
        <taxon>Kickxellomycotina</taxon>
        <taxon>Kickxellomycetes</taxon>
        <taxon>Kickxellales</taxon>
        <taxon>Kickxellaceae</taxon>
        <taxon>Linderina</taxon>
    </lineage>
</organism>
<sequence length="451" mass="49510">MAASGSNILTYLKSLAAVRERSQKVYQHAEHSNLRHFSFDASKIESVADYVISLIERDHGSIAKVPTHGRWRSYVVKADAESPRDLVAEHVDAWKAQGTSESECTRRIIDLFVVSVLIDAGAGSRWKYKDALGTFERTEGLGLAALRMFEKGVFSSSKENPYQADAVALQKLTDKDLLDGFQVSDSNPLLAGENRAQLLRSLGDALQLSPQYFASADSQDLARPGCMLDYLVRNADAGSAVSVEKIWEVIIVGFDPVWPKSRTQFNGVSLGDVWLCDTLVPVYEDDIGNVLAKGKVESLDCLVAFHKLSQWLTWSLLEVVTRLGNLAVTDTELLTGLPEYRNGGVFVDMGVLTLNQDDVDRGLRNAKGGIPQFEGSDYVIVEWRAMTVVLLDKVAEIIKDKSGLTGSNVPTMFLGRVLEGGTWKAGREKAAELRPATKEPPINIISDGTLF</sequence>